<dbReference type="SUPFAM" id="SSF53474">
    <property type="entry name" value="alpha/beta-Hydrolases"/>
    <property type="match status" value="1"/>
</dbReference>
<dbReference type="InterPro" id="IPR029058">
    <property type="entry name" value="AB_hydrolase_fold"/>
</dbReference>
<dbReference type="PANTHER" id="PTHR43798">
    <property type="entry name" value="MONOACYLGLYCEROL LIPASE"/>
    <property type="match status" value="1"/>
</dbReference>
<accession>A0A4P2QWJ8</accession>
<dbReference type="EMBL" id="CP012672">
    <property type="protein sequence ID" value="AUX34785.1"/>
    <property type="molecule type" value="Genomic_DNA"/>
</dbReference>
<dbReference type="Gene3D" id="3.40.50.1820">
    <property type="entry name" value="alpha/beta hydrolase"/>
    <property type="match status" value="1"/>
</dbReference>
<reference evidence="2 3" key="1">
    <citation type="submission" date="2015-09" db="EMBL/GenBank/DDBJ databases">
        <title>Sorangium comparison.</title>
        <authorList>
            <person name="Zaburannyi N."/>
            <person name="Bunk B."/>
            <person name="Overmann J."/>
            <person name="Mueller R."/>
        </authorList>
    </citation>
    <scope>NUCLEOTIDE SEQUENCE [LARGE SCALE GENOMIC DNA]</scope>
    <source>
        <strain evidence="2 3">So ce836</strain>
    </source>
</reference>
<proteinExistence type="predicted"/>
<dbReference type="PANTHER" id="PTHR43798:SF33">
    <property type="entry name" value="HYDROLASE, PUTATIVE (AFU_ORTHOLOGUE AFUA_2G14860)-RELATED"/>
    <property type="match status" value="1"/>
</dbReference>
<feature type="domain" description="AB hydrolase-1" evidence="1">
    <location>
        <begin position="64"/>
        <end position="176"/>
    </location>
</feature>
<dbReference type="InterPro" id="IPR050266">
    <property type="entry name" value="AB_hydrolase_sf"/>
</dbReference>
<protein>
    <submittedName>
        <fullName evidence="2">Alpha/beta hydrolase</fullName>
    </submittedName>
</protein>
<keyword evidence="2" id="KW-0378">Hydrolase</keyword>
<organism evidence="2 3">
    <name type="scientific">Sorangium cellulosum</name>
    <name type="common">Polyangium cellulosum</name>
    <dbReference type="NCBI Taxonomy" id="56"/>
    <lineage>
        <taxon>Bacteria</taxon>
        <taxon>Pseudomonadati</taxon>
        <taxon>Myxococcota</taxon>
        <taxon>Polyangia</taxon>
        <taxon>Polyangiales</taxon>
        <taxon>Polyangiaceae</taxon>
        <taxon>Sorangium</taxon>
    </lineage>
</organism>
<dbReference type="Proteomes" id="UP000295497">
    <property type="component" value="Chromosome"/>
</dbReference>
<evidence type="ECO:0000313" key="2">
    <source>
        <dbReference type="EMBL" id="AUX34785.1"/>
    </source>
</evidence>
<dbReference type="GO" id="GO:0016020">
    <property type="term" value="C:membrane"/>
    <property type="evidence" value="ECO:0007669"/>
    <property type="project" value="TreeGrafter"/>
</dbReference>
<evidence type="ECO:0000313" key="3">
    <source>
        <dbReference type="Proteomes" id="UP000295497"/>
    </source>
</evidence>
<dbReference type="AlphaFoldDB" id="A0A4P2QWJ8"/>
<evidence type="ECO:0000259" key="1">
    <source>
        <dbReference type="Pfam" id="PF00561"/>
    </source>
</evidence>
<sequence length="287" mass="31185">MEPCDGRSRGAAEVSVLWPARRDESRRGSADFAARRAAREESRGREIRVGDEVVYVTETGTGAPVVLLPSMLVGAATYRPAVDALARRARVFVLELPGSRRGSRLRAPWLLERYARCVDDTLRALRLDRVTLIGHSLSGAVALVTGALYPERLSGLVLADSVGVNPPRSVLSLVCARAIDMLLEPRFSVRTAPAFLYNMLVHTRSVLSLVRIAATVDLSGYAVRVRVPTLLAWGARDLTVPLRDALALQRLIPGSTLVVSAKGSHDWIVGRPEEFADVVARFMARGG</sequence>
<gene>
    <name evidence="2" type="ORF">SOCE836_069620</name>
</gene>
<dbReference type="GO" id="GO:0016787">
    <property type="term" value="F:hydrolase activity"/>
    <property type="evidence" value="ECO:0007669"/>
    <property type="project" value="UniProtKB-KW"/>
</dbReference>
<dbReference type="Pfam" id="PF00561">
    <property type="entry name" value="Abhydrolase_1"/>
    <property type="match status" value="1"/>
</dbReference>
<name>A0A4P2QWJ8_SORCE</name>
<dbReference type="InterPro" id="IPR000073">
    <property type="entry name" value="AB_hydrolase_1"/>
</dbReference>